<keyword evidence="4" id="KW-1185">Reference proteome</keyword>
<dbReference type="Proteomes" id="UP001630127">
    <property type="component" value="Unassembled WGS sequence"/>
</dbReference>
<reference evidence="3 4" key="1">
    <citation type="submission" date="2024-11" db="EMBL/GenBank/DDBJ databases">
        <title>A near-complete genome assembly of Cinchona calisaya.</title>
        <authorList>
            <person name="Lian D.C."/>
            <person name="Zhao X.W."/>
            <person name="Wei L."/>
        </authorList>
    </citation>
    <scope>NUCLEOTIDE SEQUENCE [LARGE SCALE GENOMIC DNA]</scope>
    <source>
        <tissue evidence="3">Nenye</tissue>
    </source>
</reference>
<protein>
    <submittedName>
        <fullName evidence="3">Uncharacterized protein</fullName>
    </submittedName>
</protein>
<evidence type="ECO:0000313" key="4">
    <source>
        <dbReference type="Proteomes" id="UP001630127"/>
    </source>
</evidence>
<comment type="caution">
    <text evidence="3">The sequence shown here is derived from an EMBL/GenBank/DDBJ whole genome shotgun (WGS) entry which is preliminary data.</text>
</comment>
<proteinExistence type="predicted"/>
<dbReference type="EMBL" id="JBJUIK010000003">
    <property type="protein sequence ID" value="KAL3533106.1"/>
    <property type="molecule type" value="Genomic_DNA"/>
</dbReference>
<dbReference type="AlphaFoldDB" id="A0ABD3APU3"/>
<gene>
    <name evidence="3" type="ORF">ACH5RR_006627</name>
</gene>
<evidence type="ECO:0000313" key="3">
    <source>
        <dbReference type="EMBL" id="KAL3533106.1"/>
    </source>
</evidence>
<name>A0ABD3APU3_9GENT</name>
<feature type="coiled-coil region" evidence="1">
    <location>
        <begin position="26"/>
        <end position="53"/>
    </location>
</feature>
<keyword evidence="2" id="KW-0812">Transmembrane</keyword>
<accession>A0ABD3APU3</accession>
<keyword evidence="2" id="KW-0472">Membrane</keyword>
<feature type="transmembrane region" description="Helical" evidence="2">
    <location>
        <begin position="98"/>
        <end position="116"/>
    </location>
</feature>
<organism evidence="3 4">
    <name type="scientific">Cinchona calisaya</name>
    <dbReference type="NCBI Taxonomy" id="153742"/>
    <lineage>
        <taxon>Eukaryota</taxon>
        <taxon>Viridiplantae</taxon>
        <taxon>Streptophyta</taxon>
        <taxon>Embryophyta</taxon>
        <taxon>Tracheophyta</taxon>
        <taxon>Spermatophyta</taxon>
        <taxon>Magnoliopsida</taxon>
        <taxon>eudicotyledons</taxon>
        <taxon>Gunneridae</taxon>
        <taxon>Pentapetalae</taxon>
        <taxon>asterids</taxon>
        <taxon>lamiids</taxon>
        <taxon>Gentianales</taxon>
        <taxon>Rubiaceae</taxon>
        <taxon>Cinchonoideae</taxon>
        <taxon>Cinchoneae</taxon>
        <taxon>Cinchona</taxon>
    </lineage>
</organism>
<keyword evidence="1" id="KW-0175">Coiled coil</keyword>
<sequence>MVERESQQTTAVDEAQCEASQLIETIEAKQFKLNSVEAELGALKAELHSLKAASVILGSSLLLEGVHQFLYSPTLRNDLATFYAYAGKLLYSEAVLEVRRHFLIFFWILSPFMFMMRRYNFDKP</sequence>
<keyword evidence="2" id="KW-1133">Transmembrane helix</keyword>
<evidence type="ECO:0000256" key="2">
    <source>
        <dbReference type="SAM" id="Phobius"/>
    </source>
</evidence>
<evidence type="ECO:0000256" key="1">
    <source>
        <dbReference type="SAM" id="Coils"/>
    </source>
</evidence>